<dbReference type="Proteomes" id="UP000679690">
    <property type="component" value="Unassembled WGS sequence"/>
</dbReference>
<accession>A0ABS3UK85</accession>
<keyword evidence="4" id="KW-1185">Reference proteome</keyword>
<feature type="compositionally biased region" description="Low complexity" evidence="1">
    <location>
        <begin position="229"/>
        <end position="240"/>
    </location>
</feature>
<evidence type="ECO:0008006" key="5">
    <source>
        <dbReference type="Google" id="ProtNLM"/>
    </source>
</evidence>
<evidence type="ECO:0000313" key="4">
    <source>
        <dbReference type="Proteomes" id="UP000679690"/>
    </source>
</evidence>
<dbReference type="RefSeq" id="WP_208468353.1">
    <property type="nucleotide sequence ID" value="NZ_JAGFNS010000010.1"/>
</dbReference>
<evidence type="ECO:0000256" key="1">
    <source>
        <dbReference type="SAM" id="MobiDB-lite"/>
    </source>
</evidence>
<feature type="chain" id="PRO_5045327360" description="GH26 domain-containing protein" evidence="2">
    <location>
        <begin position="26"/>
        <end position="263"/>
    </location>
</feature>
<comment type="caution">
    <text evidence="3">The sequence shown here is derived from an EMBL/GenBank/DDBJ whole genome shotgun (WGS) entry which is preliminary data.</text>
</comment>
<feature type="region of interest" description="Disordered" evidence="1">
    <location>
        <begin position="220"/>
        <end position="263"/>
    </location>
</feature>
<gene>
    <name evidence="3" type="ORF">J5X75_16825</name>
</gene>
<keyword evidence="2" id="KW-0732">Signal</keyword>
<dbReference type="EMBL" id="JAGFNS010000010">
    <property type="protein sequence ID" value="MBO3739192.1"/>
    <property type="molecule type" value="Genomic_DNA"/>
</dbReference>
<name>A0ABS3UK85_9ACTN</name>
<feature type="signal peptide" evidence="2">
    <location>
        <begin position="1"/>
        <end position="25"/>
    </location>
</feature>
<sequence>MRRRTLLTTALAAGAVTMPGQPASAASATRFGVIASTQGPPKDDADTFRRLYEKQRALYGDGPIGIRLFAADRLPLAGDGSMVGTLLAWATASHPDEPITISHKTRDDDRLRALLDWAHEHHTQLSVIYFHEVQNDWGRRRDPRAEPAAYLDVYRAYRRIIGAHPARSQVTLEKNLMWYWQHYNVKKLGGDWRLFVERNDDPADLVSWDTYVFPGMPPTLPHSNQGRYATPASSSATRATFGVRPSGRGESARSARPCRTATE</sequence>
<evidence type="ECO:0000313" key="3">
    <source>
        <dbReference type="EMBL" id="MBO3739192.1"/>
    </source>
</evidence>
<organism evidence="3 4">
    <name type="scientific">Actinoplanes flavus</name>
    <dbReference type="NCBI Taxonomy" id="2820290"/>
    <lineage>
        <taxon>Bacteria</taxon>
        <taxon>Bacillati</taxon>
        <taxon>Actinomycetota</taxon>
        <taxon>Actinomycetes</taxon>
        <taxon>Micromonosporales</taxon>
        <taxon>Micromonosporaceae</taxon>
        <taxon>Actinoplanes</taxon>
    </lineage>
</organism>
<proteinExistence type="predicted"/>
<reference evidence="3 4" key="1">
    <citation type="submission" date="2021-03" db="EMBL/GenBank/DDBJ databases">
        <title>Actinoplanes flavus sp. nov., a novel actinomycete isolated from Coconut Palm rhizosphere soil.</title>
        <authorList>
            <person name="Luo X."/>
        </authorList>
    </citation>
    <scope>NUCLEOTIDE SEQUENCE [LARGE SCALE GENOMIC DNA]</scope>
    <source>
        <strain evidence="3 4">NEAU-H7</strain>
    </source>
</reference>
<evidence type="ECO:0000256" key="2">
    <source>
        <dbReference type="SAM" id="SignalP"/>
    </source>
</evidence>
<protein>
    <recommendedName>
        <fullName evidence="5">GH26 domain-containing protein</fullName>
    </recommendedName>
</protein>